<dbReference type="RefSeq" id="WP_203904414.1">
    <property type="nucleotide sequence ID" value="NZ_BOPF01000042.1"/>
</dbReference>
<gene>
    <name evidence="1" type="ORF">Val02_78860</name>
</gene>
<dbReference type="EMBL" id="BOPF01000042">
    <property type="protein sequence ID" value="GIJ51000.1"/>
    <property type="molecule type" value="Genomic_DNA"/>
</dbReference>
<comment type="caution">
    <text evidence="1">The sequence shown here is derived from an EMBL/GenBank/DDBJ whole genome shotgun (WGS) entry which is preliminary data.</text>
</comment>
<protein>
    <submittedName>
        <fullName evidence="1">Uncharacterized protein</fullName>
    </submittedName>
</protein>
<dbReference type="Proteomes" id="UP000619260">
    <property type="component" value="Unassembled WGS sequence"/>
</dbReference>
<keyword evidence="2" id="KW-1185">Reference proteome</keyword>
<accession>A0A8J3YW81</accession>
<reference evidence="1" key="1">
    <citation type="submission" date="2021-01" db="EMBL/GenBank/DDBJ databases">
        <title>Whole genome shotgun sequence of Virgisporangium aliadipatigenens NBRC 105644.</title>
        <authorList>
            <person name="Komaki H."/>
            <person name="Tamura T."/>
        </authorList>
    </citation>
    <scope>NUCLEOTIDE SEQUENCE</scope>
    <source>
        <strain evidence="1">NBRC 105644</strain>
    </source>
</reference>
<proteinExistence type="predicted"/>
<organism evidence="1 2">
    <name type="scientific">Virgisporangium aliadipatigenens</name>
    <dbReference type="NCBI Taxonomy" id="741659"/>
    <lineage>
        <taxon>Bacteria</taxon>
        <taxon>Bacillati</taxon>
        <taxon>Actinomycetota</taxon>
        <taxon>Actinomycetes</taxon>
        <taxon>Micromonosporales</taxon>
        <taxon>Micromonosporaceae</taxon>
        <taxon>Virgisporangium</taxon>
    </lineage>
</organism>
<name>A0A8J3YW81_9ACTN</name>
<sequence length="298" mass="31810">MTVFACAGCGAPLTVPLSRVALPAHARQYGSHVLLGPLLEPATYAVETPGGSIAVAPGDLRGTGVIPGRTGGDCFGITGPDGPNLACERCGAPVATRIDDCGWWQVTWLEPAAVRRVPGPEAPVLTWAELRTARLPVPPVEDDCWSPLWTAAVAAALPGVLVRSGGSRVAVPRGLLAGTFGRALDALLPPGPRTRTLGLDRTADITLVPRHPQTGAHDDAAGAVPLEYDVWAYLALHRELPAAAERHREEPAPRLAWGAFEADGYVFRDALRRIPDAGEPWLREIRERVEDRPLHYPF</sequence>
<dbReference type="AlphaFoldDB" id="A0A8J3YW81"/>
<evidence type="ECO:0000313" key="1">
    <source>
        <dbReference type="EMBL" id="GIJ51000.1"/>
    </source>
</evidence>
<evidence type="ECO:0000313" key="2">
    <source>
        <dbReference type="Proteomes" id="UP000619260"/>
    </source>
</evidence>